<dbReference type="AlphaFoldDB" id="A0A0C3RQ76"/>
<dbReference type="SUPFAM" id="SSF53335">
    <property type="entry name" value="S-adenosyl-L-methionine-dependent methyltransferases"/>
    <property type="match status" value="1"/>
</dbReference>
<gene>
    <name evidence="2" type="ORF">PHLGIDRAFT_123001</name>
</gene>
<proteinExistence type="predicted"/>
<dbReference type="InterPro" id="IPR029063">
    <property type="entry name" value="SAM-dependent_MTases_sf"/>
</dbReference>
<dbReference type="Proteomes" id="UP000053257">
    <property type="component" value="Unassembled WGS sequence"/>
</dbReference>
<organism evidence="2 3">
    <name type="scientific">Phlebiopsis gigantea (strain 11061_1 CR5-6)</name>
    <name type="common">White-rot fungus</name>
    <name type="synonym">Peniophora gigantea</name>
    <dbReference type="NCBI Taxonomy" id="745531"/>
    <lineage>
        <taxon>Eukaryota</taxon>
        <taxon>Fungi</taxon>
        <taxon>Dikarya</taxon>
        <taxon>Basidiomycota</taxon>
        <taxon>Agaricomycotina</taxon>
        <taxon>Agaricomycetes</taxon>
        <taxon>Polyporales</taxon>
        <taxon>Phanerochaetaceae</taxon>
        <taxon>Phlebiopsis</taxon>
    </lineage>
</organism>
<reference evidence="2 3" key="1">
    <citation type="journal article" date="2014" name="PLoS Genet.">
        <title>Analysis of the Phlebiopsis gigantea genome, transcriptome and secretome provides insight into its pioneer colonization strategies of wood.</title>
        <authorList>
            <person name="Hori C."/>
            <person name="Ishida T."/>
            <person name="Igarashi K."/>
            <person name="Samejima M."/>
            <person name="Suzuki H."/>
            <person name="Master E."/>
            <person name="Ferreira P."/>
            <person name="Ruiz-Duenas F.J."/>
            <person name="Held B."/>
            <person name="Canessa P."/>
            <person name="Larrondo L.F."/>
            <person name="Schmoll M."/>
            <person name="Druzhinina I.S."/>
            <person name="Kubicek C.P."/>
            <person name="Gaskell J.A."/>
            <person name="Kersten P."/>
            <person name="St John F."/>
            <person name="Glasner J."/>
            <person name="Sabat G."/>
            <person name="Splinter BonDurant S."/>
            <person name="Syed K."/>
            <person name="Yadav J."/>
            <person name="Mgbeahuruike A.C."/>
            <person name="Kovalchuk A."/>
            <person name="Asiegbu F.O."/>
            <person name="Lackner G."/>
            <person name="Hoffmeister D."/>
            <person name="Rencoret J."/>
            <person name="Gutierrez A."/>
            <person name="Sun H."/>
            <person name="Lindquist E."/>
            <person name="Barry K."/>
            <person name="Riley R."/>
            <person name="Grigoriev I.V."/>
            <person name="Henrissat B."/>
            <person name="Kues U."/>
            <person name="Berka R.M."/>
            <person name="Martinez A.T."/>
            <person name="Covert S.F."/>
            <person name="Blanchette R.A."/>
            <person name="Cullen D."/>
        </authorList>
    </citation>
    <scope>NUCLEOTIDE SEQUENCE [LARGE SCALE GENOMIC DNA]</scope>
    <source>
        <strain evidence="2 3">11061_1 CR5-6</strain>
    </source>
</reference>
<dbReference type="STRING" id="745531.A0A0C3RQ76"/>
<keyword evidence="3" id="KW-1185">Reference proteome</keyword>
<dbReference type="Gene3D" id="3.40.50.12760">
    <property type="match status" value="1"/>
</dbReference>
<dbReference type="GO" id="GO:0008168">
    <property type="term" value="F:methyltransferase activity"/>
    <property type="evidence" value="ECO:0007669"/>
    <property type="project" value="InterPro"/>
</dbReference>
<dbReference type="InterPro" id="IPR002877">
    <property type="entry name" value="RNA_MeTrfase_FtsJ_dom"/>
</dbReference>
<dbReference type="OrthoDB" id="417125at2759"/>
<name>A0A0C3RQ76_PHLG1</name>
<evidence type="ECO:0000259" key="1">
    <source>
        <dbReference type="Pfam" id="PF01728"/>
    </source>
</evidence>
<dbReference type="Pfam" id="PF01728">
    <property type="entry name" value="FtsJ"/>
    <property type="match status" value="1"/>
</dbReference>
<sequence>MPWTRKFQHQAASIDDDGEGLKGHLVKFGASELYRLGLLREVGWQDKGLDGHFQQQRYKADNGNSQANKAWFDRMRVAFGELDSFSNFVPLCGPFKFLDLGCCPGGFTSYILQKNSDAVGVGISLPVIQSGHHYLLERHLRPRFTLHMADMLYYSLHPPHTPAMTHGLNPLPDDLTRQFDLVMLDGHQLRTYSGPARQDAEDWDRHRLFVSQFVIALRTVKAGGTMVVKMSHPERAGTGLWLMILDKLSGSLTTRKPRTIHSNRGTFYVIAKEVGLGREGNKLDEYMHALERLWYEISFGGDEGKGRALTVADLSFAATYEEMVSEASLLRLVELGNDPWTVQADALQQWFMKKGLL</sequence>
<dbReference type="GO" id="GO:0032259">
    <property type="term" value="P:methylation"/>
    <property type="evidence" value="ECO:0007669"/>
    <property type="project" value="InterPro"/>
</dbReference>
<protein>
    <recommendedName>
        <fullName evidence="1">Ribosomal RNA methyltransferase FtsJ domain-containing protein</fullName>
    </recommendedName>
</protein>
<dbReference type="HOGENOM" id="CLU_043071_1_0_1"/>
<feature type="domain" description="Ribosomal RNA methyltransferase FtsJ" evidence="1">
    <location>
        <begin position="96"/>
        <end position="272"/>
    </location>
</feature>
<evidence type="ECO:0000313" key="3">
    <source>
        <dbReference type="Proteomes" id="UP000053257"/>
    </source>
</evidence>
<accession>A0A0C3RQ76</accession>
<evidence type="ECO:0000313" key="2">
    <source>
        <dbReference type="EMBL" id="KIP01851.1"/>
    </source>
</evidence>
<dbReference type="EMBL" id="KN840730">
    <property type="protein sequence ID" value="KIP01851.1"/>
    <property type="molecule type" value="Genomic_DNA"/>
</dbReference>